<protein>
    <submittedName>
        <fullName evidence="1">Uncharacterized protein</fullName>
    </submittedName>
</protein>
<organism evidence="1 2">
    <name type="scientific">Prorocentrum cordatum</name>
    <dbReference type="NCBI Taxonomy" id="2364126"/>
    <lineage>
        <taxon>Eukaryota</taxon>
        <taxon>Sar</taxon>
        <taxon>Alveolata</taxon>
        <taxon>Dinophyceae</taxon>
        <taxon>Prorocentrales</taxon>
        <taxon>Prorocentraceae</taxon>
        <taxon>Prorocentrum</taxon>
    </lineage>
</organism>
<comment type="caution">
    <text evidence="1">The sequence shown here is derived from an EMBL/GenBank/DDBJ whole genome shotgun (WGS) entry which is preliminary data.</text>
</comment>
<evidence type="ECO:0000313" key="1">
    <source>
        <dbReference type="EMBL" id="CAK0823894.1"/>
    </source>
</evidence>
<reference evidence="1" key="1">
    <citation type="submission" date="2023-10" db="EMBL/GenBank/DDBJ databases">
        <authorList>
            <person name="Chen Y."/>
            <person name="Shah S."/>
            <person name="Dougan E. K."/>
            <person name="Thang M."/>
            <person name="Chan C."/>
        </authorList>
    </citation>
    <scope>NUCLEOTIDE SEQUENCE [LARGE SCALE GENOMIC DNA]</scope>
</reference>
<keyword evidence="2" id="KW-1185">Reference proteome</keyword>
<dbReference type="EMBL" id="CAUYUJ010008424">
    <property type="protein sequence ID" value="CAK0823894.1"/>
    <property type="molecule type" value="Genomic_DNA"/>
</dbReference>
<accession>A0ABN9RX89</accession>
<sequence length="168" mass="18477">MGFAIFEFGVSLRVMSASSQLPLVGGSLRASIEALLPRPLRKFRADGTPVYFADCLNEPAEAEAMDAAEERLGFPLAPALRQLFSYADGQQAGSPPLLVVPSNRHVTFLSLRQARDLALYWQEQARHPLQAKYWQGYNRLWVPIGWASKFHVSHPAVSRAAGASLLGD</sequence>
<proteinExistence type="predicted"/>
<name>A0ABN9RX89_9DINO</name>
<gene>
    <name evidence="1" type="ORF">PCOR1329_LOCUS24460</name>
</gene>
<dbReference type="Proteomes" id="UP001189429">
    <property type="component" value="Unassembled WGS sequence"/>
</dbReference>
<evidence type="ECO:0000313" key="2">
    <source>
        <dbReference type="Proteomes" id="UP001189429"/>
    </source>
</evidence>